<dbReference type="Proteomes" id="UP000006727">
    <property type="component" value="Chromosome 10"/>
</dbReference>
<protein>
    <submittedName>
        <fullName evidence="1 2">Uncharacterized protein</fullName>
    </submittedName>
</protein>
<reference evidence="1 3" key="2">
    <citation type="journal article" date="2018" name="Plant J.">
        <title>The Physcomitrella patens chromosome-scale assembly reveals moss genome structure and evolution.</title>
        <authorList>
            <person name="Lang D."/>
            <person name="Ullrich K.K."/>
            <person name="Murat F."/>
            <person name="Fuchs J."/>
            <person name="Jenkins J."/>
            <person name="Haas F.B."/>
            <person name="Piednoel M."/>
            <person name="Gundlach H."/>
            <person name="Van Bel M."/>
            <person name="Meyberg R."/>
            <person name="Vives C."/>
            <person name="Morata J."/>
            <person name="Symeonidi A."/>
            <person name="Hiss M."/>
            <person name="Muchero W."/>
            <person name="Kamisugi Y."/>
            <person name="Saleh O."/>
            <person name="Blanc G."/>
            <person name="Decker E.L."/>
            <person name="van Gessel N."/>
            <person name="Grimwood J."/>
            <person name="Hayes R.D."/>
            <person name="Graham S.W."/>
            <person name="Gunter L.E."/>
            <person name="McDaniel S.F."/>
            <person name="Hoernstein S.N.W."/>
            <person name="Larsson A."/>
            <person name="Li F.W."/>
            <person name="Perroud P.F."/>
            <person name="Phillips J."/>
            <person name="Ranjan P."/>
            <person name="Rokshar D.S."/>
            <person name="Rothfels C.J."/>
            <person name="Schneider L."/>
            <person name="Shu S."/>
            <person name="Stevenson D.W."/>
            <person name="Thummler F."/>
            <person name="Tillich M."/>
            <person name="Villarreal Aguilar J.C."/>
            <person name="Widiez T."/>
            <person name="Wong G.K."/>
            <person name="Wymore A."/>
            <person name="Zhang Y."/>
            <person name="Zimmer A.D."/>
            <person name="Quatrano R.S."/>
            <person name="Mayer K.F.X."/>
            <person name="Goodstein D."/>
            <person name="Casacuberta J.M."/>
            <person name="Vandepoele K."/>
            <person name="Reski R."/>
            <person name="Cuming A.C."/>
            <person name="Tuskan G.A."/>
            <person name="Maumus F."/>
            <person name="Salse J."/>
            <person name="Schmutz J."/>
            <person name="Rensing S.A."/>
        </authorList>
    </citation>
    <scope>NUCLEOTIDE SEQUENCE [LARGE SCALE GENOMIC DNA]</scope>
    <source>
        <strain evidence="2 3">cv. Gransden 2004</strain>
    </source>
</reference>
<dbReference type="Gramene" id="Pp3c10_10290V3.1">
    <property type="protein sequence ID" value="Pp3c10_10290V3.1"/>
    <property type="gene ID" value="Pp3c10_10290"/>
</dbReference>
<dbReference type="OMA" id="HYETRNQ"/>
<dbReference type="EnsemblPlants" id="Pp3c10_10290V3.1">
    <property type="protein sequence ID" value="Pp3c10_10290V3.1"/>
    <property type="gene ID" value="Pp3c10_10290"/>
</dbReference>
<evidence type="ECO:0000313" key="3">
    <source>
        <dbReference type="Proteomes" id="UP000006727"/>
    </source>
</evidence>
<keyword evidence="3" id="KW-1185">Reference proteome</keyword>
<dbReference type="AlphaFoldDB" id="A0A2K1JYH4"/>
<dbReference type="PaxDb" id="3218-PP1S120_155V6.1"/>
<organism evidence="1">
    <name type="scientific">Physcomitrium patens</name>
    <name type="common">Spreading-leaved earth moss</name>
    <name type="synonym">Physcomitrella patens</name>
    <dbReference type="NCBI Taxonomy" id="3218"/>
    <lineage>
        <taxon>Eukaryota</taxon>
        <taxon>Viridiplantae</taxon>
        <taxon>Streptophyta</taxon>
        <taxon>Embryophyta</taxon>
        <taxon>Bryophyta</taxon>
        <taxon>Bryophytina</taxon>
        <taxon>Bryopsida</taxon>
        <taxon>Funariidae</taxon>
        <taxon>Funariales</taxon>
        <taxon>Funariaceae</taxon>
        <taxon>Physcomitrium</taxon>
    </lineage>
</organism>
<accession>A0A2K1JYH4</accession>
<dbReference type="OrthoDB" id="10387618at2759"/>
<reference evidence="2" key="3">
    <citation type="submission" date="2020-12" db="UniProtKB">
        <authorList>
            <consortium name="EnsemblPlants"/>
        </authorList>
    </citation>
    <scope>IDENTIFICATION</scope>
</reference>
<reference evidence="1 3" key="1">
    <citation type="journal article" date="2008" name="Science">
        <title>The Physcomitrella genome reveals evolutionary insights into the conquest of land by plants.</title>
        <authorList>
            <person name="Rensing S."/>
            <person name="Lang D."/>
            <person name="Zimmer A."/>
            <person name="Terry A."/>
            <person name="Salamov A."/>
            <person name="Shapiro H."/>
            <person name="Nishiyama T."/>
            <person name="Perroud P.-F."/>
            <person name="Lindquist E."/>
            <person name="Kamisugi Y."/>
            <person name="Tanahashi T."/>
            <person name="Sakakibara K."/>
            <person name="Fujita T."/>
            <person name="Oishi K."/>
            <person name="Shin-I T."/>
            <person name="Kuroki Y."/>
            <person name="Toyoda A."/>
            <person name="Suzuki Y."/>
            <person name="Hashimoto A."/>
            <person name="Yamaguchi K."/>
            <person name="Sugano A."/>
            <person name="Kohara Y."/>
            <person name="Fujiyama A."/>
            <person name="Anterola A."/>
            <person name="Aoki S."/>
            <person name="Ashton N."/>
            <person name="Barbazuk W.B."/>
            <person name="Barker E."/>
            <person name="Bennetzen J."/>
            <person name="Bezanilla M."/>
            <person name="Blankenship R."/>
            <person name="Cho S.H."/>
            <person name="Dutcher S."/>
            <person name="Estelle M."/>
            <person name="Fawcett J.A."/>
            <person name="Gundlach H."/>
            <person name="Hanada K."/>
            <person name="Heyl A."/>
            <person name="Hicks K.A."/>
            <person name="Hugh J."/>
            <person name="Lohr M."/>
            <person name="Mayer K."/>
            <person name="Melkozernov A."/>
            <person name="Murata T."/>
            <person name="Nelson D."/>
            <person name="Pils B."/>
            <person name="Prigge M."/>
            <person name="Reiss B."/>
            <person name="Renner T."/>
            <person name="Rombauts S."/>
            <person name="Rushton P."/>
            <person name="Sanderfoot A."/>
            <person name="Schween G."/>
            <person name="Shiu S.-H."/>
            <person name="Stueber K."/>
            <person name="Theodoulou F.L."/>
            <person name="Tu H."/>
            <person name="Van de Peer Y."/>
            <person name="Verrier P.J."/>
            <person name="Waters E."/>
            <person name="Wood A."/>
            <person name="Yang L."/>
            <person name="Cove D."/>
            <person name="Cuming A."/>
            <person name="Hasebe M."/>
            <person name="Lucas S."/>
            <person name="Mishler D.B."/>
            <person name="Reski R."/>
            <person name="Grigoriev I."/>
            <person name="Quatrano R.S."/>
            <person name="Boore J.L."/>
        </authorList>
    </citation>
    <scope>NUCLEOTIDE SEQUENCE [LARGE SCALE GENOMIC DNA]</scope>
    <source>
        <strain evidence="2 3">cv. Gransden 2004</strain>
    </source>
</reference>
<dbReference type="GeneID" id="112287725"/>
<name>A0A2K1JYH4_PHYPA</name>
<proteinExistence type="predicted"/>
<evidence type="ECO:0000313" key="2">
    <source>
        <dbReference type="EnsemblPlants" id="Pp3c10_10290V3.1"/>
    </source>
</evidence>
<sequence>MALIMQAFGCSSTFTSGAPLVGVRRSPSVCKRAGTLSPRSSLVLPGGDECYLSRVDYEDVSNQWLSADFLDLRLRSSGLICNEAVQALQKHFQKKGVKQPGVHEASVASSNTNQQILASSSACQVKAPAIPRVVVFDEALFAQLYNPSTIYTTTCSILDETFC</sequence>
<evidence type="ECO:0000313" key="1">
    <source>
        <dbReference type="EMBL" id="PNR46572.1"/>
    </source>
</evidence>
<dbReference type="RefSeq" id="XP_024386825.1">
    <property type="nucleotide sequence ID" value="XM_024531057.2"/>
</dbReference>
<gene>
    <name evidence="2" type="primary">LOC112287725</name>
    <name evidence="1" type="ORF">PHYPA_013691</name>
</gene>
<dbReference type="EMBL" id="ABEU02000010">
    <property type="protein sequence ID" value="PNR46572.1"/>
    <property type="molecule type" value="Genomic_DNA"/>
</dbReference>